<comment type="caution">
    <text evidence="2">The sequence shown here is derived from an EMBL/GenBank/DDBJ whole genome shotgun (WGS) entry which is preliminary data.</text>
</comment>
<evidence type="ECO:0000256" key="1">
    <source>
        <dbReference type="SAM" id="MobiDB-lite"/>
    </source>
</evidence>
<name>A0A8S4GFP5_PLUXY</name>
<feature type="region of interest" description="Disordered" evidence="1">
    <location>
        <begin position="97"/>
        <end position="119"/>
    </location>
</feature>
<proteinExistence type="predicted"/>
<dbReference type="EMBL" id="CAJHNJ030000693">
    <property type="protein sequence ID" value="CAG9138594.1"/>
    <property type="molecule type" value="Genomic_DNA"/>
</dbReference>
<dbReference type="InterPro" id="IPR036517">
    <property type="entry name" value="FF_domain_sf"/>
</dbReference>
<reference evidence="2" key="1">
    <citation type="submission" date="2020-11" db="EMBL/GenBank/DDBJ databases">
        <authorList>
            <person name="Whiteford S."/>
        </authorList>
    </citation>
    <scope>NUCLEOTIDE SEQUENCE</scope>
</reference>
<sequence length="119" mass="12981">MYKIVTRQLLLETRGITHKTLRAVQAAGGAGAAHNLLKHDARQLLLETRGITHKTLRAVQAAGGAGAAHNLLKHDARYLALVHVPEERDAIIMSYLEELDKKGPPPPPTASEPSRRSKQ</sequence>
<protein>
    <submittedName>
        <fullName evidence="2">(diamondback moth) hypothetical protein</fullName>
    </submittedName>
</protein>
<evidence type="ECO:0000313" key="2">
    <source>
        <dbReference type="EMBL" id="CAG9138594.1"/>
    </source>
</evidence>
<dbReference type="Gene3D" id="1.10.10.440">
    <property type="entry name" value="FF domain"/>
    <property type="match status" value="1"/>
</dbReference>
<gene>
    <name evidence="2" type="ORF">PLXY2_LOCUS16847</name>
</gene>
<keyword evidence="3" id="KW-1185">Reference proteome</keyword>
<dbReference type="Proteomes" id="UP000653454">
    <property type="component" value="Unassembled WGS sequence"/>
</dbReference>
<accession>A0A8S4GFP5</accession>
<organism evidence="2 3">
    <name type="scientific">Plutella xylostella</name>
    <name type="common">Diamondback moth</name>
    <name type="synonym">Plutella maculipennis</name>
    <dbReference type="NCBI Taxonomy" id="51655"/>
    <lineage>
        <taxon>Eukaryota</taxon>
        <taxon>Metazoa</taxon>
        <taxon>Ecdysozoa</taxon>
        <taxon>Arthropoda</taxon>
        <taxon>Hexapoda</taxon>
        <taxon>Insecta</taxon>
        <taxon>Pterygota</taxon>
        <taxon>Neoptera</taxon>
        <taxon>Endopterygota</taxon>
        <taxon>Lepidoptera</taxon>
        <taxon>Glossata</taxon>
        <taxon>Ditrysia</taxon>
        <taxon>Yponomeutoidea</taxon>
        <taxon>Plutellidae</taxon>
        <taxon>Plutella</taxon>
    </lineage>
</organism>
<evidence type="ECO:0000313" key="3">
    <source>
        <dbReference type="Proteomes" id="UP000653454"/>
    </source>
</evidence>
<dbReference type="AlphaFoldDB" id="A0A8S4GFP5"/>